<evidence type="ECO:0000256" key="4">
    <source>
        <dbReference type="ARBA" id="ARBA00022475"/>
    </source>
</evidence>
<evidence type="ECO:0000313" key="9">
    <source>
        <dbReference type="EMBL" id="CFX19317.1"/>
    </source>
</evidence>
<accession>A0A0E4C823</accession>
<dbReference type="GO" id="GO:0022857">
    <property type="term" value="F:transmembrane transporter activity"/>
    <property type="evidence" value="ECO:0007669"/>
    <property type="project" value="InterPro"/>
</dbReference>
<dbReference type="CDD" id="cd06550">
    <property type="entry name" value="TM_ABC_iron-siderophores_like"/>
    <property type="match status" value="1"/>
</dbReference>
<reference evidence="9 10" key="1">
    <citation type="submission" date="2015-03" db="EMBL/GenBank/DDBJ databases">
        <authorList>
            <person name="Murphy D."/>
        </authorList>
    </citation>
    <scope>NUCLEOTIDE SEQUENCE [LARGE SCALE GENOMIC DNA]</scope>
    <source>
        <strain evidence="9 10">OL-4</strain>
    </source>
</reference>
<dbReference type="Pfam" id="PF01032">
    <property type="entry name" value="FecCD"/>
    <property type="match status" value="1"/>
</dbReference>
<evidence type="ECO:0000256" key="7">
    <source>
        <dbReference type="ARBA" id="ARBA00023136"/>
    </source>
</evidence>
<feature type="transmembrane region" description="Helical" evidence="8">
    <location>
        <begin position="96"/>
        <end position="114"/>
    </location>
</feature>
<feature type="transmembrane region" description="Helical" evidence="8">
    <location>
        <begin position="207"/>
        <end position="227"/>
    </location>
</feature>
<keyword evidence="10" id="KW-1185">Reference proteome</keyword>
<feature type="transmembrane region" description="Helical" evidence="8">
    <location>
        <begin position="67"/>
        <end position="84"/>
    </location>
</feature>
<evidence type="ECO:0000256" key="1">
    <source>
        <dbReference type="ARBA" id="ARBA00004651"/>
    </source>
</evidence>
<evidence type="ECO:0000313" key="10">
    <source>
        <dbReference type="Proteomes" id="UP000045545"/>
    </source>
</evidence>
<evidence type="ECO:0000256" key="2">
    <source>
        <dbReference type="ARBA" id="ARBA00007935"/>
    </source>
</evidence>
<dbReference type="InterPro" id="IPR000522">
    <property type="entry name" value="ABC_transptr_permease_BtuC"/>
</dbReference>
<evidence type="ECO:0000256" key="3">
    <source>
        <dbReference type="ARBA" id="ARBA00022448"/>
    </source>
</evidence>
<dbReference type="RefSeq" id="WP_046495954.1">
    <property type="nucleotide sequence ID" value="NZ_CGIH01000009.1"/>
</dbReference>
<feature type="transmembrane region" description="Helical" evidence="8">
    <location>
        <begin position="166"/>
        <end position="187"/>
    </location>
</feature>
<feature type="transmembrane region" description="Helical" evidence="8">
    <location>
        <begin position="134"/>
        <end position="154"/>
    </location>
</feature>
<organism evidence="9 10">
    <name type="scientific">Syntrophomonas zehnderi OL-4</name>
    <dbReference type="NCBI Taxonomy" id="690567"/>
    <lineage>
        <taxon>Bacteria</taxon>
        <taxon>Bacillati</taxon>
        <taxon>Bacillota</taxon>
        <taxon>Clostridia</taxon>
        <taxon>Eubacteriales</taxon>
        <taxon>Syntrophomonadaceae</taxon>
        <taxon>Syntrophomonas</taxon>
    </lineage>
</organism>
<dbReference type="InterPro" id="IPR037294">
    <property type="entry name" value="ABC_BtuC-like"/>
</dbReference>
<dbReference type="Proteomes" id="UP000045545">
    <property type="component" value="Unassembled WGS sequence"/>
</dbReference>
<keyword evidence="6 8" id="KW-1133">Transmembrane helix</keyword>
<protein>
    <submittedName>
        <fullName evidence="9">ABC transporter, permease protein</fullName>
    </submittedName>
</protein>
<comment type="subcellular location">
    <subcellularLocation>
        <location evidence="1">Cell membrane</location>
        <topology evidence="1">Multi-pass membrane protein</topology>
    </subcellularLocation>
</comment>
<dbReference type="EMBL" id="CGIH01000009">
    <property type="protein sequence ID" value="CFX19317.1"/>
    <property type="molecule type" value="Genomic_DNA"/>
</dbReference>
<gene>
    <name evidence="9" type="ORF">771</name>
</gene>
<name>A0A0E4C823_9FIRM</name>
<dbReference type="SUPFAM" id="SSF81345">
    <property type="entry name" value="ABC transporter involved in vitamin B12 uptake, BtuC"/>
    <property type="match status" value="1"/>
</dbReference>
<feature type="transmembrane region" description="Helical" evidence="8">
    <location>
        <begin position="258"/>
        <end position="281"/>
    </location>
</feature>
<dbReference type="FunFam" id="1.10.3470.10:FF:000001">
    <property type="entry name" value="Vitamin B12 ABC transporter permease BtuC"/>
    <property type="match status" value="1"/>
</dbReference>
<comment type="similarity">
    <text evidence="2">Belongs to the binding-protein-dependent transport system permease family. FecCD subfamily.</text>
</comment>
<dbReference type="PANTHER" id="PTHR30472">
    <property type="entry name" value="FERRIC ENTEROBACTIN TRANSPORT SYSTEM PERMEASE PROTEIN"/>
    <property type="match status" value="1"/>
</dbReference>
<dbReference type="GO" id="GO:0005886">
    <property type="term" value="C:plasma membrane"/>
    <property type="evidence" value="ECO:0007669"/>
    <property type="project" value="UniProtKB-SubCell"/>
</dbReference>
<keyword evidence="7 8" id="KW-0472">Membrane</keyword>
<proteinExistence type="inferred from homology"/>
<keyword evidence="5 8" id="KW-0812">Transmembrane</keyword>
<keyword evidence="3" id="KW-0813">Transport</keyword>
<dbReference type="Gene3D" id="1.10.3470.10">
    <property type="entry name" value="ABC transporter involved in vitamin B12 uptake, BtuC"/>
    <property type="match status" value="1"/>
</dbReference>
<evidence type="ECO:0000256" key="6">
    <source>
        <dbReference type="ARBA" id="ARBA00022989"/>
    </source>
</evidence>
<dbReference type="GO" id="GO:0033214">
    <property type="term" value="P:siderophore-iron import into cell"/>
    <property type="evidence" value="ECO:0007669"/>
    <property type="project" value="TreeGrafter"/>
</dbReference>
<feature type="transmembrane region" description="Helical" evidence="8">
    <location>
        <begin position="322"/>
        <end position="343"/>
    </location>
</feature>
<evidence type="ECO:0000256" key="8">
    <source>
        <dbReference type="SAM" id="Phobius"/>
    </source>
</evidence>
<dbReference type="AlphaFoldDB" id="A0A0E4C823"/>
<dbReference type="OrthoDB" id="9792889at2"/>
<dbReference type="STRING" id="690567.771"/>
<keyword evidence="4" id="KW-1003">Cell membrane</keyword>
<evidence type="ECO:0000256" key="5">
    <source>
        <dbReference type="ARBA" id="ARBA00022692"/>
    </source>
</evidence>
<feature type="transmembrane region" description="Helical" evidence="8">
    <location>
        <begin position="293"/>
        <end position="310"/>
    </location>
</feature>
<dbReference type="PANTHER" id="PTHR30472:SF25">
    <property type="entry name" value="ABC TRANSPORTER PERMEASE PROTEIN MJ0876-RELATED"/>
    <property type="match status" value="1"/>
</dbReference>
<sequence length="349" mass="36537">MVNDYAGYTAKKKLIILLLFGTTLIMGVYAISTGSSGLTMGKVVSTLLGQGDPAAKAVILNIRLPRILAGLLAGAGLSVAGCVMQNTLRNPLASPFTLGISQAAAFGAALAIVTLGAGKVQNSIADAVLINNPYLVTTSAFAWAMIATLVILLLAKFRGITPEAMVLAGVALGSLFGAGTTIVQYFAPDVQVAAVVFWTFGDLGRASWNEVIIMTVVVSLSIAYFLMRRWDYNALDSGEESALGLGVNVDRIRLGGMFIASLITAVLVSFLGIIGFIGLVGPHMMRRIIGGDHRYLIPASVLAGSLLLLISDTLARTIMAPVVLPVGAITAFMGAPLFLYLLARGYQKK</sequence>